<dbReference type="Pfam" id="PF09624">
    <property type="entry name" value="DUF2393"/>
    <property type="match status" value="1"/>
</dbReference>
<dbReference type="InterPro" id="IPR013417">
    <property type="entry name" value="CHP02588"/>
</dbReference>
<dbReference type="EMBL" id="JAGSSW010000001">
    <property type="protein sequence ID" value="MBR8463185.1"/>
    <property type="molecule type" value="Genomic_DNA"/>
</dbReference>
<reference evidence="2 3" key="1">
    <citation type="submission" date="2021-04" db="EMBL/GenBank/DDBJ databases">
        <title>Molecular and phenotypic characterization and identification of bacterial isolates recovered from the Anatolian ground squirrels (Spermophilus xanthoprymnus) and which have the potential to form a new species in the Campylobacter genus.</title>
        <authorList>
            <person name="Aydin F."/>
            <person name="Abay S."/>
            <person name="Kayman T."/>
            <person name="Karakaya E."/>
            <person name="Mustak H.K."/>
            <person name="Mustak I.B."/>
            <person name="Bilgin N."/>
            <person name="Duzler A."/>
            <person name="Sahin O."/>
            <person name="Guran O."/>
            <person name="Saticioglu I.B."/>
        </authorList>
    </citation>
    <scope>NUCLEOTIDE SEQUENCE [LARGE SCALE GENOMIC DNA]</scope>
    <source>
        <strain evidence="3">faydin-G24</strain>
    </source>
</reference>
<evidence type="ECO:0000313" key="3">
    <source>
        <dbReference type="Proteomes" id="UP000682951"/>
    </source>
</evidence>
<evidence type="ECO:0000256" key="1">
    <source>
        <dbReference type="SAM" id="Phobius"/>
    </source>
</evidence>
<comment type="caution">
    <text evidence="2">The sequence shown here is derived from an EMBL/GenBank/DDBJ whole genome shotgun (WGS) entry which is preliminary data.</text>
</comment>
<accession>A0ABS5HG47</accession>
<proteinExistence type="predicted"/>
<sequence length="183" mass="21122">MSANYFTIVHIIVIFIIVLLSILFFILSLKAEKKLFLSLLLTNILVSTTLCIFLMLVLDKYTKKGVLENVTSERILRNESITFRGNVRNVGKFMISQCTLEVKLVNQVLGKDNMDGESFFKPSGMSFFSWFKKDDANARPNTVEQKFIIVRDLPRNKSINFSVNMPYPPYFKKGMNITKLYCH</sequence>
<dbReference type="Proteomes" id="UP000682951">
    <property type="component" value="Unassembled WGS sequence"/>
</dbReference>
<keyword evidence="1" id="KW-1133">Transmembrane helix</keyword>
<keyword evidence="1" id="KW-0472">Membrane</keyword>
<organism evidence="2 3">
    <name type="scientific">Campylobacter anatolicus</name>
    <dbReference type="NCBI Taxonomy" id="2829105"/>
    <lineage>
        <taxon>Bacteria</taxon>
        <taxon>Pseudomonadati</taxon>
        <taxon>Campylobacterota</taxon>
        <taxon>Epsilonproteobacteria</taxon>
        <taxon>Campylobacterales</taxon>
        <taxon>Campylobacteraceae</taxon>
        <taxon>Campylobacter</taxon>
    </lineage>
</organism>
<feature type="transmembrane region" description="Helical" evidence="1">
    <location>
        <begin position="7"/>
        <end position="29"/>
    </location>
</feature>
<feature type="transmembrane region" description="Helical" evidence="1">
    <location>
        <begin position="35"/>
        <end position="58"/>
    </location>
</feature>
<keyword evidence="3" id="KW-1185">Reference proteome</keyword>
<dbReference type="RefSeq" id="WP_212140972.1">
    <property type="nucleotide sequence ID" value="NZ_JAGSSW010000001.1"/>
</dbReference>
<keyword evidence="1" id="KW-0812">Transmembrane</keyword>
<name>A0ABS5HG47_9BACT</name>
<evidence type="ECO:0000313" key="2">
    <source>
        <dbReference type="EMBL" id="MBR8463185.1"/>
    </source>
</evidence>
<protein>
    <submittedName>
        <fullName evidence="2">DUF2393 family protein</fullName>
    </submittedName>
</protein>
<gene>
    <name evidence="2" type="ORF">KDD93_01170</name>
</gene>